<evidence type="ECO:0000313" key="6">
    <source>
        <dbReference type="Proteomes" id="UP001652625"/>
    </source>
</evidence>
<gene>
    <name evidence="7" type="primary">LOC100198694</name>
</gene>
<dbReference type="Proteomes" id="UP001652625">
    <property type="component" value="Chromosome 09"/>
</dbReference>
<organism evidence="6 7">
    <name type="scientific">Hydra vulgaris</name>
    <name type="common">Hydra</name>
    <name type="synonym">Hydra attenuata</name>
    <dbReference type="NCBI Taxonomy" id="6087"/>
    <lineage>
        <taxon>Eukaryota</taxon>
        <taxon>Metazoa</taxon>
        <taxon>Cnidaria</taxon>
        <taxon>Hydrozoa</taxon>
        <taxon>Hydroidolina</taxon>
        <taxon>Anthoathecata</taxon>
        <taxon>Aplanulata</taxon>
        <taxon>Hydridae</taxon>
        <taxon>Hydra</taxon>
    </lineage>
</organism>
<dbReference type="InterPro" id="IPR001680">
    <property type="entry name" value="WD40_rpt"/>
</dbReference>
<feature type="domain" description="BEACH" evidence="4">
    <location>
        <begin position="2669"/>
        <end position="2969"/>
    </location>
</feature>
<evidence type="ECO:0000259" key="4">
    <source>
        <dbReference type="PROSITE" id="PS50197"/>
    </source>
</evidence>
<dbReference type="Gene3D" id="1.10.1540.10">
    <property type="entry name" value="BEACH domain"/>
    <property type="match status" value="1"/>
</dbReference>
<keyword evidence="6" id="KW-1185">Reference proteome</keyword>
<dbReference type="Pfam" id="PF14844">
    <property type="entry name" value="PH_BEACH"/>
    <property type="match status" value="1"/>
</dbReference>
<keyword evidence="1 3" id="KW-0853">WD repeat</keyword>
<dbReference type="RefSeq" id="XP_065660835.1">
    <property type="nucleotide sequence ID" value="XM_065804763.1"/>
</dbReference>
<dbReference type="Pfam" id="PF00400">
    <property type="entry name" value="WD40"/>
    <property type="match status" value="1"/>
</dbReference>
<reference evidence="7" key="1">
    <citation type="submission" date="2025-08" db="UniProtKB">
        <authorList>
            <consortium name="RefSeq"/>
        </authorList>
    </citation>
    <scope>IDENTIFICATION</scope>
</reference>
<dbReference type="Gene3D" id="2.30.29.30">
    <property type="entry name" value="Pleckstrin-homology domain (PH domain)/Phosphotyrosine-binding domain (PTB)"/>
    <property type="match status" value="1"/>
</dbReference>
<dbReference type="PROSITE" id="PS51783">
    <property type="entry name" value="PH_BEACH"/>
    <property type="match status" value="1"/>
</dbReference>
<keyword evidence="2" id="KW-0677">Repeat</keyword>
<dbReference type="CDD" id="cd01201">
    <property type="entry name" value="PH_BEACH"/>
    <property type="match status" value="1"/>
</dbReference>
<evidence type="ECO:0000256" key="2">
    <source>
        <dbReference type="ARBA" id="ARBA00022737"/>
    </source>
</evidence>
<protein>
    <submittedName>
        <fullName evidence="7">Lysosomal-trafficking regulator isoform X3</fullName>
    </submittedName>
</protein>
<dbReference type="InterPro" id="IPR019775">
    <property type="entry name" value="WD40_repeat_CS"/>
</dbReference>
<dbReference type="PROSITE" id="PS50082">
    <property type="entry name" value="WD_REPEATS_2"/>
    <property type="match status" value="1"/>
</dbReference>
<dbReference type="InterPro" id="IPR050865">
    <property type="entry name" value="BEACH_Domain"/>
</dbReference>
<dbReference type="InterPro" id="IPR011993">
    <property type="entry name" value="PH-like_dom_sf"/>
</dbReference>
<dbReference type="PANTHER" id="PTHR13743:SF86">
    <property type="entry name" value="LYSOSOMAL-TRAFFICKING REGULATOR"/>
    <property type="match status" value="1"/>
</dbReference>
<dbReference type="InterPro" id="IPR000409">
    <property type="entry name" value="BEACH_dom"/>
</dbReference>
<dbReference type="InterPro" id="IPR036372">
    <property type="entry name" value="BEACH_dom_sf"/>
</dbReference>
<dbReference type="GeneID" id="100198694"/>
<dbReference type="PROSITE" id="PS00678">
    <property type="entry name" value="WD_REPEATS_1"/>
    <property type="match status" value="1"/>
</dbReference>
<dbReference type="Pfam" id="PF02138">
    <property type="entry name" value="Beach"/>
    <property type="match status" value="1"/>
</dbReference>
<feature type="repeat" description="WD" evidence="3">
    <location>
        <begin position="3154"/>
        <end position="3188"/>
    </location>
</feature>
<dbReference type="InterPro" id="IPR015943">
    <property type="entry name" value="WD40/YVTN_repeat-like_dom_sf"/>
</dbReference>
<proteinExistence type="predicted"/>
<evidence type="ECO:0000256" key="3">
    <source>
        <dbReference type="PROSITE-ProRule" id="PRU00221"/>
    </source>
</evidence>
<dbReference type="CDD" id="cd06071">
    <property type="entry name" value="Beach"/>
    <property type="match status" value="1"/>
</dbReference>
<dbReference type="InterPro" id="IPR036322">
    <property type="entry name" value="WD40_repeat_dom_sf"/>
</dbReference>
<feature type="domain" description="BEACH-type PH" evidence="5">
    <location>
        <begin position="2557"/>
        <end position="2663"/>
    </location>
</feature>
<dbReference type="PROSITE" id="PS50294">
    <property type="entry name" value="WD_REPEATS_REGION"/>
    <property type="match status" value="1"/>
</dbReference>
<evidence type="ECO:0000259" key="5">
    <source>
        <dbReference type="PROSITE" id="PS51783"/>
    </source>
</evidence>
<dbReference type="SUPFAM" id="SSF50729">
    <property type="entry name" value="PH domain-like"/>
    <property type="match status" value="1"/>
</dbReference>
<dbReference type="SMART" id="SM00320">
    <property type="entry name" value="WD40"/>
    <property type="match status" value="4"/>
</dbReference>
<dbReference type="SUPFAM" id="SSF50978">
    <property type="entry name" value="WD40 repeat-like"/>
    <property type="match status" value="1"/>
</dbReference>
<dbReference type="SMART" id="SM01026">
    <property type="entry name" value="Beach"/>
    <property type="match status" value="1"/>
</dbReference>
<evidence type="ECO:0000313" key="7">
    <source>
        <dbReference type="RefSeq" id="XP_065660835.1"/>
    </source>
</evidence>
<name>A0ABM4CGI3_HYDVU</name>
<evidence type="ECO:0000256" key="1">
    <source>
        <dbReference type="ARBA" id="ARBA00022574"/>
    </source>
</evidence>
<dbReference type="Gene3D" id="2.130.10.10">
    <property type="entry name" value="YVTN repeat-like/Quinoprotein amine dehydrogenase"/>
    <property type="match status" value="1"/>
</dbReference>
<dbReference type="PANTHER" id="PTHR13743">
    <property type="entry name" value="BEIGE/BEACH-RELATED"/>
    <property type="match status" value="1"/>
</dbReference>
<accession>A0ABM4CGI3</accession>
<dbReference type="SUPFAM" id="SSF81837">
    <property type="entry name" value="BEACH domain"/>
    <property type="match status" value="1"/>
</dbReference>
<sequence length="3339" mass="380864">MDINEWQDYQNCVDRELKRIAWKKLVLQSINRSEKDFFNNQNLPACITNDFCNTLASQFLSAIDEECMLTGDEPGHLLDFLSKDYGLHLLVAIEQYGAKILTCCNELSSILFSLLPLILQGYSSEEDNLCLIESLYDKWDIISISKKFKELTKNVFLLNIDSERDDDLSTTSFYDKAIDRSELFLLIASGFLTLIQNDSMRKNIVSCIDFICKCLTVVSECKVPPLSFILIKLSAVLIYQTGSSSAGVNLILSNKFFSSFSHICSLYLQSNLSSDYIICLNTFIASLTSLVECVPVLFLSPCKHSEIYKLIYQDIKKEFFYIIKKVLSKYDCCSHYKSTKLLKCHITYCIEFIFKLIVKLNKILEENNLCYLKLKKRTHILDKKVAISKNKSSPMSSPMKFQMNRSSESCSYFSSDMSDIENMLSASDEFNDDKLLNDEWLPGNRSDGPCCIVFTCAKFFFDWFMEEENLYIQEQILFSLNNINLCQCVDIDSYLVLILSRLQSVNESNMDKTLALVCHILATNPFSSNKFLPQQVNGSCDETDNKSTSFQTFSFVETINNLLNTSSVVTQHIFKHFACLVLSINSFMQEVIFSMVILPNLKVFIPKDYFEDCFTPVSISYESIVEGFLWLILLYMQPDEHSIDLLFMYNYVPVLRNLAVKTNCRLACKSVEILNQMYKVLSTSELKIFKKSAVEVSKAHMSIIDTFFIVACELFKNPIETLFCENTVLVYVLAIIDSVYKKHDTTQIKFEKFGLINKCFIMYESLIEKASVFLDNKLDEHFGDISTALVWLQVLIRLLVVSNSNESLKEDIAKQLKKSFLSQQVLQSQIKQHVCLSIFNTSIYPQRMFLPEIKEQNDLHLLQKSQVELLDEHHKNIVYEEQGYEADEECDELENYHRAKNSVSSHKSSLSNVHRGLSFSPIIDQPWLCITLIKCLIGFAQTNCEGIGLLTEVLEELYMHQLHSLHNNKVLYEQGFLGIIINDLSTVLEENQTGLLKVTGRIISHLTSYSITTSELIGFIHLFKLPNIQKRWLAFVLLEISETAFKMYGPTKYLLFPVQFNSLWDKRKKITFVQTDTLLKPTYSTKLKTDKEISKYDNTENKKLLNGLHKPATEVAPIKLHLKSNFIWPDKEVGLSIWFRLKDNDCKSIEPKVRRKSSKINTLEHYTCVSEEFFHLCSFGALNAVFEVWLGSSSGCLQYRWLVSSYGNNEILSTFDHVIVPHNLLFNVWQHLVVSILVLSEHSTAKIVTFLNGCQLPSVQMKYPSQSVQSQMSLFAFIGHGLNEVELKSKTIYSKHLNTGVFMVFQGKNSFMQKNKKNGQTYPLDHMEEPVMNKLKAIYIYSLGPNNVSIENNENLSSNATSHMDSSLNWDSVVFKELSFCMNIITENLVANSIPLKLFENPSEVLPIIKAELQSTLMLQYSPNSHNEFVQYIPYLRTNGKIQHTYCNESDEQNDGTLTSAVLLGNIQINTHNSFEVAINNCGGIQVLIFLHALVAENPNSEEIHSAVLKTIFVIQNCCLYLQREMNDIAGYILINHVLDCTPNKPGLKLLKIIFESICDGQIFCPAYNGEISDCVANPSTTAVVKNVCILQLLIKNWKLLRKAGLAVQLLCLNVLKNLIRLDHPHHRFNLMQFQRACVVENILMGCREMQQELSTKLDPSLCSLYVDIVQSLLGKTIDISVLQSLCCFLIATHPTIDTLNLHSPENFYLIPKVFNGKHISRSLSEKLQARRTMSFSSSFGGQETEQRLGFLIKKHSTSPQVILSQEDSIPGTMQSEVIILRSSSEMFKDNDSDSASLCNRKLLNRHNLLKFGHRRIQSDSAVYTKTYVEHPKNKMKKGSTTLTESQEYDIISDSELPSSYEGHEEYLVVDGFIEQKVGSFMPKKFATTDADCFFNLRLGLLELLQSTLKILPENLLKKVYSNILRVEHLLVLVNQSSEKLREIALENLLIYLERGGKECYSNFNKLMGFHLLANILHQHEVTVKIVEICLKVLQNMPDLTKENSLNQTVEDSRRTMIVPCMVLLQGCVQKPTGFAMLISFFVKILEEQEKLSLLALENGFANIIVNLVVALSNESLGSMNSSWKKECFSHFLLLLDCLVKKTCCTLQMVYFQMYKNVQLSLDCIDAKKYATGNNALLYKTCRFLKYYLIQAAFSIFQHPNSYMSTLWCSASSQFRDSSVDSRRSIRGSVAQNIMLKIRGSSYNKISSSVASTADIQLTFQEILNDAIKLTMCSKSDLTTGTVMFGHTLKSLQETKMKADGDADREFCRSLLLWLFNCVRTATGAGVHSTIWVSLLKNIKDELITQSINLIQHVISPLRSNQARIYFADLLVENFNLLQCMLSSNSASKTQDRVTACLINLLNLPGHHLTESEVKTLSKLHSLLSNMNAINISDQILIDEIREIKRKRKEEETEKTKIATKRILDCNERLCGSIMDLGMKVSKVIVDIQDRERQKLLRVIRDSDSKNMEVRKAWKNLIQHLTQERAPWYDESCYPCSWQLDPTEGPSRMRKRLQRCHLDIDQRFFLPNAKAKKQLHLKPMLSYLFDEVGKPMAYSFKTNDIIRFPYHCQRVTPAAKSAGEFLIGETHLYFVAEDMLEEEDKTQTFFSEKDISISWKYDEIREILKRRYSLQDNALEIFLTSGRTFLLAFKDTKVRDEVFNHLMSRELPNLIATESDFNTLTNRWRDGSLTNFEYLMELNKRAGRSFNDLMQYPVFPFILAEYDSDLLDLRLPQSFRNLSKPIACQDKSKEEKYIENYNYLKSEFEQMKIFDPVQATPPYHYSSHYSNSGTVLHFLVRLPPFTNMFLIYQDNQFDIPDRTFHSISTTWKLSSFISSTDVKELIPEFFFLQEFLVNNEDFNLGVRQNGEIVHDIALPKWAYNPRLFTLIHMQALESTYVSENLHHWIDLVFGYKQTGTEAVKATNVFHPATYFGVDVSAVKDNIHRRALQTMIETYGQTPSQLFSQPHTKKGVKSASVEVSVPTAVENMLSGILKESIVECKELQNEDQCTPFPSVSGIDWGSYCGSPFHEIPIVQHVSFSPTVIRQIITSSDSLSAFLCGSNACILTNKSLNSVTIDIGMLTWGWTDSMLRLQHLNGNAKKIFAPMRPDCVTCCAYVPGSEVLFVGGESGIINVWPIKYSNNEPNLDIIGAKQNLLGHDDAITSISINQSFSIVVTSSKDKTAIIWDLNRLCYIRSLPAHENSVDCVAINNVSGDIATACAVEKHSRIYVWTVNAKVIGNFLVNDQVMCLAFSCLPDGKAVNVITAGLYSGEIRFWETWTLQPLRILQPSITKQPITAISFFNYDASYLISADKSGKISVWSPSDIKLNKFPTLVIVGAQ</sequence>
<dbReference type="InterPro" id="IPR023362">
    <property type="entry name" value="PH-BEACH_dom"/>
</dbReference>
<dbReference type="PROSITE" id="PS50197">
    <property type="entry name" value="BEACH"/>
    <property type="match status" value="1"/>
</dbReference>